<comment type="caution">
    <text evidence="2">The sequence shown here is derived from an EMBL/GenBank/DDBJ whole genome shotgun (WGS) entry which is preliminary data.</text>
</comment>
<gene>
    <name evidence="2" type="ORF">CDAR_543141</name>
</gene>
<proteinExistence type="predicted"/>
<evidence type="ECO:0000313" key="2">
    <source>
        <dbReference type="EMBL" id="GIY90069.1"/>
    </source>
</evidence>
<protein>
    <submittedName>
        <fullName evidence="2">Uncharacterized protein</fullName>
    </submittedName>
</protein>
<evidence type="ECO:0000313" key="3">
    <source>
        <dbReference type="Proteomes" id="UP001054837"/>
    </source>
</evidence>
<evidence type="ECO:0000256" key="1">
    <source>
        <dbReference type="SAM" id="Phobius"/>
    </source>
</evidence>
<name>A0AAV4X6D2_9ARAC</name>
<accession>A0AAV4X6D2</accession>
<keyword evidence="1" id="KW-1133">Transmembrane helix</keyword>
<organism evidence="2 3">
    <name type="scientific">Caerostris darwini</name>
    <dbReference type="NCBI Taxonomy" id="1538125"/>
    <lineage>
        <taxon>Eukaryota</taxon>
        <taxon>Metazoa</taxon>
        <taxon>Ecdysozoa</taxon>
        <taxon>Arthropoda</taxon>
        <taxon>Chelicerata</taxon>
        <taxon>Arachnida</taxon>
        <taxon>Araneae</taxon>
        <taxon>Araneomorphae</taxon>
        <taxon>Entelegynae</taxon>
        <taxon>Araneoidea</taxon>
        <taxon>Araneidae</taxon>
        <taxon>Caerostris</taxon>
    </lineage>
</organism>
<dbReference type="EMBL" id="BPLQ01015707">
    <property type="protein sequence ID" value="GIY90069.1"/>
    <property type="molecule type" value="Genomic_DNA"/>
</dbReference>
<sequence>MNGKKHRVWWDASGVSDRNMTSLYLAHILFLMGYLTAKAQESMTLSSSCCTLTTGSCRATCEENLWASWRTRVSESIIFGFQTEDA</sequence>
<keyword evidence="1" id="KW-0472">Membrane</keyword>
<dbReference type="AlphaFoldDB" id="A0AAV4X6D2"/>
<dbReference type="Proteomes" id="UP001054837">
    <property type="component" value="Unassembled WGS sequence"/>
</dbReference>
<feature type="transmembrane region" description="Helical" evidence="1">
    <location>
        <begin position="20"/>
        <end position="37"/>
    </location>
</feature>
<reference evidence="2 3" key="1">
    <citation type="submission" date="2021-06" db="EMBL/GenBank/DDBJ databases">
        <title>Caerostris darwini draft genome.</title>
        <authorList>
            <person name="Kono N."/>
            <person name="Arakawa K."/>
        </authorList>
    </citation>
    <scope>NUCLEOTIDE SEQUENCE [LARGE SCALE GENOMIC DNA]</scope>
</reference>
<keyword evidence="1" id="KW-0812">Transmembrane</keyword>
<keyword evidence="3" id="KW-1185">Reference proteome</keyword>